<dbReference type="EMBL" id="JARBHB010000002">
    <property type="protein sequence ID" value="KAJ8892616.1"/>
    <property type="molecule type" value="Genomic_DNA"/>
</dbReference>
<evidence type="ECO:0000313" key="2">
    <source>
        <dbReference type="Proteomes" id="UP001159363"/>
    </source>
</evidence>
<reference evidence="1 2" key="1">
    <citation type="submission" date="2023-02" db="EMBL/GenBank/DDBJ databases">
        <title>LHISI_Scaffold_Assembly.</title>
        <authorList>
            <person name="Stuart O.P."/>
            <person name="Cleave R."/>
            <person name="Magrath M.J.L."/>
            <person name="Mikheyev A.S."/>
        </authorList>
    </citation>
    <scope>NUCLEOTIDE SEQUENCE [LARGE SCALE GENOMIC DNA]</scope>
    <source>
        <strain evidence="1">Daus_M_001</strain>
        <tissue evidence="1">Leg muscle</tissue>
    </source>
</reference>
<accession>A0ABQ9I7L0</accession>
<evidence type="ECO:0008006" key="3">
    <source>
        <dbReference type="Google" id="ProtNLM"/>
    </source>
</evidence>
<keyword evidence="2" id="KW-1185">Reference proteome</keyword>
<sequence length="142" mass="15727">MCAARGIRHVAVNLLPPGEPNISAIGHALGLSKSTVQTILRNRTELEKLLASDTLTLTDVRVINRTPIMIHTERLLIDWVDTRKSSGNFHCFNRNILAVAKFSQPARDGFYGSQTDIICTALENSGKQLALILMQLHHILAF</sequence>
<dbReference type="Proteomes" id="UP001159363">
    <property type="component" value="Chromosome 2"/>
</dbReference>
<comment type="caution">
    <text evidence="1">The sequence shown here is derived from an EMBL/GenBank/DDBJ whole genome shotgun (WGS) entry which is preliminary data.</text>
</comment>
<evidence type="ECO:0000313" key="1">
    <source>
        <dbReference type="EMBL" id="KAJ8892616.1"/>
    </source>
</evidence>
<protein>
    <recommendedName>
        <fullName evidence="3">Transposase</fullName>
    </recommendedName>
</protein>
<organism evidence="1 2">
    <name type="scientific">Dryococelus australis</name>
    <dbReference type="NCBI Taxonomy" id="614101"/>
    <lineage>
        <taxon>Eukaryota</taxon>
        <taxon>Metazoa</taxon>
        <taxon>Ecdysozoa</taxon>
        <taxon>Arthropoda</taxon>
        <taxon>Hexapoda</taxon>
        <taxon>Insecta</taxon>
        <taxon>Pterygota</taxon>
        <taxon>Neoptera</taxon>
        <taxon>Polyneoptera</taxon>
        <taxon>Phasmatodea</taxon>
        <taxon>Verophasmatodea</taxon>
        <taxon>Anareolatae</taxon>
        <taxon>Phasmatidae</taxon>
        <taxon>Eurycanthinae</taxon>
        <taxon>Dryococelus</taxon>
    </lineage>
</organism>
<name>A0ABQ9I7L0_9NEOP</name>
<gene>
    <name evidence="1" type="ORF">PR048_005197</name>
</gene>
<proteinExistence type="predicted"/>